<dbReference type="Pfam" id="PF13535">
    <property type="entry name" value="ATP-grasp_4"/>
    <property type="match status" value="1"/>
</dbReference>
<evidence type="ECO:0000259" key="6">
    <source>
        <dbReference type="PROSITE" id="PS50975"/>
    </source>
</evidence>
<evidence type="ECO:0000256" key="1">
    <source>
        <dbReference type="ARBA" id="ARBA00022598"/>
    </source>
</evidence>
<protein>
    <submittedName>
        <fullName evidence="7">ATP-grasp domain-containing protein</fullName>
    </submittedName>
</protein>
<dbReference type="RefSeq" id="WP_394830050.1">
    <property type="nucleotide sequence ID" value="NZ_CP089929.1"/>
</dbReference>
<keyword evidence="3 4" id="KW-0067">ATP-binding</keyword>
<dbReference type="EMBL" id="CP089983">
    <property type="protein sequence ID" value="WXB00450.1"/>
    <property type="molecule type" value="Genomic_DNA"/>
</dbReference>
<dbReference type="Proteomes" id="UP001374803">
    <property type="component" value="Chromosome"/>
</dbReference>
<feature type="domain" description="ATP-grasp" evidence="6">
    <location>
        <begin position="112"/>
        <end position="308"/>
    </location>
</feature>
<evidence type="ECO:0000256" key="2">
    <source>
        <dbReference type="ARBA" id="ARBA00022741"/>
    </source>
</evidence>
<keyword evidence="1" id="KW-0436">Ligase</keyword>
<keyword evidence="8" id="KW-1185">Reference proteome</keyword>
<evidence type="ECO:0000256" key="4">
    <source>
        <dbReference type="PROSITE-ProRule" id="PRU00409"/>
    </source>
</evidence>
<dbReference type="InterPro" id="IPR011761">
    <property type="entry name" value="ATP-grasp"/>
</dbReference>
<feature type="compositionally biased region" description="Polar residues" evidence="5">
    <location>
        <begin position="418"/>
        <end position="430"/>
    </location>
</feature>
<evidence type="ECO:0000313" key="8">
    <source>
        <dbReference type="Proteomes" id="UP001374803"/>
    </source>
</evidence>
<dbReference type="PANTHER" id="PTHR43585">
    <property type="entry name" value="FUMIPYRROLE BIOSYNTHESIS PROTEIN C"/>
    <property type="match status" value="1"/>
</dbReference>
<evidence type="ECO:0000256" key="5">
    <source>
        <dbReference type="SAM" id="MobiDB-lite"/>
    </source>
</evidence>
<proteinExistence type="predicted"/>
<dbReference type="PANTHER" id="PTHR43585:SF2">
    <property type="entry name" value="ATP-GRASP ENZYME FSQD"/>
    <property type="match status" value="1"/>
</dbReference>
<dbReference type="InterPro" id="IPR052032">
    <property type="entry name" value="ATP-dep_AA_Ligase"/>
</dbReference>
<dbReference type="SUPFAM" id="SSF56059">
    <property type="entry name" value="Glutathione synthetase ATP-binding domain-like"/>
    <property type="match status" value="1"/>
</dbReference>
<dbReference type="PROSITE" id="PS50975">
    <property type="entry name" value="ATP_GRASP"/>
    <property type="match status" value="1"/>
</dbReference>
<sequence>MNILILHRVPYPRIEYHRGIDHTLHNVTYFGKREILASLPADLRCTAVERPGKNSALEEARAWLTEYPQDFDRVISMSEYELLDAAHLRDWLGVDGAPVGQVLLARDKVLMKGAVARAGLRVPRFLPLPELIRREGKAPWSGPTVLKPHSGASSVDVVVFDDPSKIHAAWVEKRSGVSKLDQDSADPSLFEVEEFLDGPILHFDGLVEQGKVLTLSASEYIGTCLEYARGLPIGSYQIELSEDMRDWVGRALDAVDIHNGSFHLEAIVHQGERVFLEVGNRVGGADVVPTFELATGIHLPSQELRILLQDTVEGTLPPPPKDRQWYGWFAFPGHQLSGHLFNGFDGADALRRSSSVVTWNELPLGKALPKDVTYSAHEAPLAGMVATSSPAETRRWIVRLFQSLRMRTASPHIGRGGSDSSVSEMPLGSS</sequence>
<name>A0ABZ2KU00_9BACT</name>
<dbReference type="Gene3D" id="3.30.470.20">
    <property type="entry name" value="ATP-grasp fold, B domain"/>
    <property type="match status" value="1"/>
</dbReference>
<organism evidence="7 8">
    <name type="scientific">Pendulispora rubella</name>
    <dbReference type="NCBI Taxonomy" id="2741070"/>
    <lineage>
        <taxon>Bacteria</taxon>
        <taxon>Pseudomonadati</taxon>
        <taxon>Myxococcota</taxon>
        <taxon>Myxococcia</taxon>
        <taxon>Myxococcales</taxon>
        <taxon>Sorangiineae</taxon>
        <taxon>Pendulisporaceae</taxon>
        <taxon>Pendulispora</taxon>
    </lineage>
</organism>
<evidence type="ECO:0000256" key="3">
    <source>
        <dbReference type="ARBA" id="ARBA00022840"/>
    </source>
</evidence>
<feature type="region of interest" description="Disordered" evidence="5">
    <location>
        <begin position="411"/>
        <end position="430"/>
    </location>
</feature>
<dbReference type="Gene3D" id="3.40.50.20">
    <property type="match status" value="1"/>
</dbReference>
<accession>A0ABZ2KU00</accession>
<evidence type="ECO:0000313" key="7">
    <source>
        <dbReference type="EMBL" id="WXB00450.1"/>
    </source>
</evidence>
<gene>
    <name evidence="7" type="ORF">LVJ94_26440</name>
</gene>
<reference evidence="7" key="1">
    <citation type="submission" date="2021-12" db="EMBL/GenBank/DDBJ databases">
        <title>Discovery of the Pendulisporaceae a myxobacterial family with distinct sporulation behavior and unique specialized metabolism.</title>
        <authorList>
            <person name="Garcia R."/>
            <person name="Popoff A."/>
            <person name="Bader C.D."/>
            <person name="Loehr J."/>
            <person name="Walesch S."/>
            <person name="Walt C."/>
            <person name="Boldt J."/>
            <person name="Bunk B."/>
            <person name="Haeckl F.J.F.P.J."/>
            <person name="Gunesch A.P."/>
            <person name="Birkelbach J."/>
            <person name="Nuebel U."/>
            <person name="Pietschmann T."/>
            <person name="Bach T."/>
            <person name="Mueller R."/>
        </authorList>
    </citation>
    <scope>NUCLEOTIDE SEQUENCE</scope>
    <source>
        <strain evidence="7">MSr11367</strain>
    </source>
</reference>
<keyword evidence="2 4" id="KW-0547">Nucleotide-binding</keyword>